<dbReference type="InterPro" id="IPR049318">
    <property type="entry name" value="GCIP_C"/>
</dbReference>
<evidence type="ECO:0000256" key="6">
    <source>
        <dbReference type="ARBA" id="ARBA00023306"/>
    </source>
</evidence>
<keyword evidence="6" id="KW-0131">Cell cycle</keyword>
<evidence type="ECO:0000256" key="1">
    <source>
        <dbReference type="ARBA" id="ARBA00004123"/>
    </source>
</evidence>
<feature type="domain" description="Cyclin-D1-binding protein 1-like C-terminal" evidence="8">
    <location>
        <begin position="238"/>
        <end position="327"/>
    </location>
</feature>
<dbReference type="InterPro" id="IPR026907">
    <property type="entry name" value="GCIP-like"/>
</dbReference>
<evidence type="ECO:0000313" key="10">
    <source>
        <dbReference type="Proteomes" id="UP000230750"/>
    </source>
</evidence>
<dbReference type="InterPro" id="IPR049317">
    <property type="entry name" value="GCIP-like_N"/>
</dbReference>
<feature type="domain" description="Cyclin-D1-binding protein 1-like N-terminal" evidence="7">
    <location>
        <begin position="87"/>
        <end position="205"/>
    </location>
</feature>
<comment type="similarity">
    <text evidence="3">Belongs to the CCNDBP1 family.</text>
</comment>
<organism evidence="9 10">
    <name type="scientific">Stichopus japonicus</name>
    <name type="common">Sea cucumber</name>
    <dbReference type="NCBI Taxonomy" id="307972"/>
    <lineage>
        <taxon>Eukaryota</taxon>
        <taxon>Metazoa</taxon>
        <taxon>Echinodermata</taxon>
        <taxon>Eleutherozoa</taxon>
        <taxon>Echinozoa</taxon>
        <taxon>Holothuroidea</taxon>
        <taxon>Aspidochirotacea</taxon>
        <taxon>Aspidochirotida</taxon>
        <taxon>Stichopodidae</taxon>
        <taxon>Apostichopus</taxon>
    </lineage>
</organism>
<gene>
    <name evidence="9" type="ORF">BSL78_09849</name>
</gene>
<reference evidence="9 10" key="1">
    <citation type="journal article" date="2017" name="PLoS Biol.">
        <title>The sea cucumber genome provides insights into morphological evolution and visceral regeneration.</title>
        <authorList>
            <person name="Zhang X."/>
            <person name="Sun L."/>
            <person name="Yuan J."/>
            <person name="Sun Y."/>
            <person name="Gao Y."/>
            <person name="Zhang L."/>
            <person name="Li S."/>
            <person name="Dai H."/>
            <person name="Hamel J.F."/>
            <person name="Liu C."/>
            <person name="Yu Y."/>
            <person name="Liu S."/>
            <person name="Lin W."/>
            <person name="Guo K."/>
            <person name="Jin S."/>
            <person name="Xu P."/>
            <person name="Storey K.B."/>
            <person name="Huan P."/>
            <person name="Zhang T."/>
            <person name="Zhou Y."/>
            <person name="Zhang J."/>
            <person name="Lin C."/>
            <person name="Li X."/>
            <person name="Xing L."/>
            <person name="Huo D."/>
            <person name="Sun M."/>
            <person name="Wang L."/>
            <person name="Mercier A."/>
            <person name="Li F."/>
            <person name="Yang H."/>
            <person name="Xiang J."/>
        </authorList>
    </citation>
    <scope>NUCLEOTIDE SEQUENCE [LARGE SCALE GENOMIC DNA]</scope>
    <source>
        <strain evidence="9">Shaxun</strain>
        <tissue evidence="9">Muscle</tissue>
    </source>
</reference>
<proteinExistence type="inferred from homology"/>
<dbReference type="Gene3D" id="1.20.1410.10">
    <property type="entry name" value="I/LWEQ domain"/>
    <property type="match status" value="1"/>
</dbReference>
<dbReference type="PANTHER" id="PTHR15492:SF1">
    <property type="entry name" value="CYCLIN-D1-BINDING PROTEIN 1"/>
    <property type="match status" value="1"/>
</dbReference>
<dbReference type="OrthoDB" id="41588at2759"/>
<evidence type="ECO:0000259" key="8">
    <source>
        <dbReference type="Pfam" id="PF20936"/>
    </source>
</evidence>
<comment type="caution">
    <text evidence="9">The sequence shown here is derived from an EMBL/GenBank/DDBJ whole genome shotgun (WGS) entry which is preliminary data.</text>
</comment>
<dbReference type="PANTHER" id="PTHR15492">
    <property type="entry name" value="CYCLIN D1-BINDING PROTEIN 1"/>
    <property type="match status" value="1"/>
</dbReference>
<dbReference type="Gene3D" id="1.20.1420.10">
    <property type="entry name" value="Talin, central domain"/>
    <property type="match status" value="1"/>
</dbReference>
<comment type="subcellular location">
    <subcellularLocation>
        <location evidence="2">Cytoplasm</location>
    </subcellularLocation>
    <subcellularLocation>
        <location evidence="1">Nucleus</location>
    </subcellularLocation>
</comment>
<dbReference type="GO" id="GO:0005634">
    <property type="term" value="C:nucleus"/>
    <property type="evidence" value="ECO:0007669"/>
    <property type="project" value="UniProtKB-SubCell"/>
</dbReference>
<evidence type="ECO:0000259" key="7">
    <source>
        <dbReference type="Pfam" id="PF13324"/>
    </source>
</evidence>
<keyword evidence="5" id="KW-0539">Nucleus</keyword>
<dbReference type="Pfam" id="PF13324">
    <property type="entry name" value="GCIP_N"/>
    <property type="match status" value="1"/>
</dbReference>
<evidence type="ECO:0000256" key="4">
    <source>
        <dbReference type="ARBA" id="ARBA00022490"/>
    </source>
</evidence>
<sequence length="368" mass="40141">MNTSSLHKNLDNVFKSHIGNLNDVLDKLKEDDSARAMAPGFKLEEVLSKIGKTKITHFKGSEDSPETVCCFEVVIVRCNKTGDGIQTAPLPKPEDCNQMLAGAEGRIIVLVSLFYGIPKESGVTLRKALKKVCLSVVSGLHELLQRIMSDRYQSSQELLSSTGSVWAACERLEAAPKDNKEAVLAEIQADMDLVKDALEELAEAQNSDGEGMDDFMDDLEAAISGDEPNPFQAPRRGRTDREKAVLIPVSGLTKACKNCLKKCRGAVKVNGRITSAEEIGQLDKIVEASSKISPHLDELVSGVYPPVGMASLQTNAIQLTEVMHDVLDKTQGSHVCSEGDLQWIHFLHKAINHNLEQLQNITKQQVGG</sequence>
<evidence type="ECO:0000313" key="9">
    <source>
        <dbReference type="EMBL" id="PIK53275.1"/>
    </source>
</evidence>
<name>A0A2G8KZ79_STIJA</name>
<protein>
    <submittedName>
        <fullName evidence="9">Putative cyclin-D1-binding protein 1-like isoform X1</fullName>
    </submittedName>
</protein>
<keyword evidence="10" id="KW-1185">Reference proteome</keyword>
<dbReference type="Proteomes" id="UP000230750">
    <property type="component" value="Unassembled WGS sequence"/>
</dbReference>
<evidence type="ECO:0000256" key="2">
    <source>
        <dbReference type="ARBA" id="ARBA00004496"/>
    </source>
</evidence>
<dbReference type="GO" id="GO:0005737">
    <property type="term" value="C:cytoplasm"/>
    <property type="evidence" value="ECO:0007669"/>
    <property type="project" value="UniProtKB-SubCell"/>
</dbReference>
<evidence type="ECO:0000256" key="5">
    <source>
        <dbReference type="ARBA" id="ARBA00023242"/>
    </source>
</evidence>
<dbReference type="EMBL" id="MRZV01000294">
    <property type="protein sequence ID" value="PIK53275.1"/>
    <property type="molecule type" value="Genomic_DNA"/>
</dbReference>
<dbReference type="Pfam" id="PF20936">
    <property type="entry name" value="GCIP_C"/>
    <property type="match status" value="1"/>
</dbReference>
<evidence type="ECO:0000256" key="3">
    <source>
        <dbReference type="ARBA" id="ARBA00008940"/>
    </source>
</evidence>
<dbReference type="STRING" id="307972.A0A2G8KZ79"/>
<dbReference type="AlphaFoldDB" id="A0A2G8KZ79"/>
<keyword evidence="4" id="KW-0963">Cytoplasm</keyword>
<accession>A0A2G8KZ79</accession>